<dbReference type="InterPro" id="IPR043502">
    <property type="entry name" value="DNA/RNA_pol_sf"/>
</dbReference>
<keyword evidence="3 7" id="KW-0808">Transferase</keyword>
<evidence type="ECO:0000313" key="8">
    <source>
        <dbReference type="EMBL" id="CAE9672664.1"/>
    </source>
</evidence>
<dbReference type="InterPro" id="IPR001795">
    <property type="entry name" value="RNA-dir_pol_luteovirus"/>
</dbReference>
<evidence type="ECO:0000256" key="6">
    <source>
        <dbReference type="ARBA" id="ARBA00048744"/>
    </source>
</evidence>
<keyword evidence="7" id="KW-0693">Viral RNA replication</keyword>
<dbReference type="SUPFAM" id="SSF56672">
    <property type="entry name" value="DNA/RNA polymerases"/>
    <property type="match status" value="1"/>
</dbReference>
<evidence type="ECO:0000256" key="1">
    <source>
        <dbReference type="ARBA" id="ARBA00010455"/>
    </source>
</evidence>
<evidence type="ECO:0000256" key="4">
    <source>
        <dbReference type="ARBA" id="ARBA00022695"/>
    </source>
</evidence>
<dbReference type="GO" id="GO:0000166">
    <property type="term" value="F:nucleotide binding"/>
    <property type="evidence" value="ECO:0007669"/>
    <property type="project" value="UniProtKB-KW"/>
</dbReference>
<name>A0A8J9WYR0_9VIRU</name>
<dbReference type="GO" id="GO:0003968">
    <property type="term" value="F:RNA-directed RNA polymerase activity"/>
    <property type="evidence" value="ECO:0007669"/>
    <property type="project" value="UniProtKB-KW"/>
</dbReference>
<dbReference type="GO" id="GO:0003723">
    <property type="term" value="F:RNA binding"/>
    <property type="evidence" value="ECO:0007669"/>
    <property type="project" value="InterPro"/>
</dbReference>
<keyword evidence="4 7" id="KW-0548">Nucleotidyltransferase</keyword>
<sequence>MHPLAVERAKSLGSLGSFLLRHLPDKVDVDPTDLITCWSIIDKISKTDALAAVSMSILNTMYPLQVPLTKSTILKIVYGAYSLDPLSPLTTTLPPSELNQPLTRRVMYYDNLDNDSTIHLFPAKSAGPAHTKTNVWFTDAWYDLKRTNPVLAKNFNAHGRLMVGFYNDQATSALLYASALCDHTPLAVPIAIASIRNHSIAKNLSNLFKAVGANSSLLGSLFTEAQVLQGRGVGRLNLYDSAAERCDITRLDGQLFIPQDYDKLRTIIDEIISTELQGETPVYPTDDEFWTSRWLWCVNGSHNKSLDKHLGYEDMLPMLPRAHRKAYSEAVSTYDLDAWQAHSAFSISEKMEHGKTRAIYGGDTQSYYAFERLLRPIEEVWKGRQVILNPGRGGTLYNAVRLRKISATAPINLMMDYDDFNASHTIKSQQLVIEALCNAVAYPKDRADKLVASFSNSSLYAEGKYVGKLQGTLMSGHRATTVCNSILNRAYLLYIHPELRNYACMHVGDDVYFALPSFSHAAAVLQDIRRSSIRMNPTKQSCGVITAEFLRMALGCNGAQGYAPRTIASIVSGNWVSLYKLNPEEGISSLVASAWGLQNRSGSTRATLLLAHALSRYAKLPYADLQNLLTGVTALNNGPTRAGAHIVHRLDVLPADDATDRLHNNIVQSLPHNASSQYLSNHVSQFELVVLQEVGTSPLEVMVESSFSKSLAQETNPACVAVTKSLCETRGSKSSAVNAVELLSQPSIGGELTRYPIAGLYRNLLSTKKLRKLLRWLEIPVPDGLTPEIVAWGATACNTIITGILPYSDACSLSAKTFSRCIYTPINVCF</sequence>
<organism evidence="8">
    <name type="scientific">Mucor hiemalis virus 2</name>
    <dbReference type="NCBI Taxonomy" id="2805802"/>
    <lineage>
        <taxon>Viruses</taxon>
        <taxon>Riboviria</taxon>
        <taxon>Orthornavirae</taxon>
        <taxon>Duplornaviricota</taxon>
        <taxon>Chrymotiviricetes</taxon>
        <taxon>Ghabrivirales</taxon>
        <taxon>Totiviridae</taxon>
    </lineage>
</organism>
<proteinExistence type="inferred from homology"/>
<dbReference type="EMBL" id="HG993405">
    <property type="protein sequence ID" value="CAE9672664.1"/>
    <property type="molecule type" value="Genomic_RNA"/>
</dbReference>
<evidence type="ECO:0000256" key="2">
    <source>
        <dbReference type="ARBA" id="ARBA00022484"/>
    </source>
</evidence>
<keyword evidence="2 7" id="KW-0696">RNA-directed RNA polymerase</keyword>
<reference evidence="8" key="1">
    <citation type="submission" date="2021-02" db="EMBL/GenBank/DDBJ databases">
        <authorList>
            <person name="Nyilasi I."/>
        </authorList>
    </citation>
    <scope>NUCLEOTIDE SEQUENCE</scope>
</reference>
<gene>
    <name evidence="8" type="primary">RdRp</name>
</gene>
<keyword evidence="5 7" id="KW-0547">Nucleotide-binding</keyword>
<protein>
    <recommendedName>
        <fullName evidence="7">RNA-directed RNA polymerase</fullName>
        <ecNumber evidence="7">2.7.7.48</ecNumber>
    </recommendedName>
</protein>
<dbReference type="GO" id="GO:0006351">
    <property type="term" value="P:DNA-templated transcription"/>
    <property type="evidence" value="ECO:0007669"/>
    <property type="project" value="InterPro"/>
</dbReference>
<accession>A0A8J9WYR0</accession>
<comment type="catalytic activity">
    <reaction evidence="6 7">
        <text>RNA(n) + a ribonucleoside 5'-triphosphate = RNA(n+1) + diphosphate</text>
        <dbReference type="Rhea" id="RHEA:21248"/>
        <dbReference type="Rhea" id="RHEA-COMP:14527"/>
        <dbReference type="Rhea" id="RHEA-COMP:17342"/>
        <dbReference type="ChEBI" id="CHEBI:33019"/>
        <dbReference type="ChEBI" id="CHEBI:61557"/>
        <dbReference type="ChEBI" id="CHEBI:140395"/>
        <dbReference type="EC" id="2.7.7.48"/>
    </reaction>
</comment>
<evidence type="ECO:0000256" key="7">
    <source>
        <dbReference type="RuleBase" id="RU364050"/>
    </source>
</evidence>
<evidence type="ECO:0000256" key="3">
    <source>
        <dbReference type="ARBA" id="ARBA00022679"/>
    </source>
</evidence>
<dbReference type="Pfam" id="PF02123">
    <property type="entry name" value="RdRP_4"/>
    <property type="match status" value="1"/>
</dbReference>
<evidence type="ECO:0000256" key="5">
    <source>
        <dbReference type="ARBA" id="ARBA00022741"/>
    </source>
</evidence>
<comment type="similarity">
    <text evidence="1">Belongs to the totiviridae RNA-directed RNA polymerase family.</text>
</comment>
<dbReference type="EC" id="2.7.7.48" evidence="7"/>